<dbReference type="KEGG" id="ela:UCREL1_819"/>
<evidence type="ECO:0000313" key="3">
    <source>
        <dbReference type="Proteomes" id="UP000012174"/>
    </source>
</evidence>
<protein>
    <submittedName>
        <fullName evidence="2">Putative duf567-domain-containing protein</fullName>
    </submittedName>
</protein>
<dbReference type="SUPFAM" id="SSF54518">
    <property type="entry name" value="Tubby C-terminal domain-like"/>
    <property type="match status" value="1"/>
</dbReference>
<sequence>MEISLQTPIPPVNMLSGYMSQQETTFTVHCYDSSFKYVAALDATGKPLFRVEGATFGTSWSWRRKVWDSSSHRRLLFDFRHKSFDIQNSWIVESPDGQKLCSFVHKANITSKYSAVHVTVRTEAGEDVLVLMRADGYGALKTIVSVDDVPFATIFKVNNGDVRSQRSRGSDWEVRAASGVDLSLLMAMVLCRAELGDVWKQ</sequence>
<dbReference type="Gene3D" id="2.40.160.200">
    <property type="entry name" value="LURP1-related"/>
    <property type="match status" value="1"/>
</dbReference>
<evidence type="ECO:0000313" key="2">
    <source>
        <dbReference type="EMBL" id="EMR72109.1"/>
    </source>
</evidence>
<proteinExistence type="inferred from homology"/>
<dbReference type="OMA" id="FEMRPRD"/>
<dbReference type="EMBL" id="KB705518">
    <property type="protein sequence ID" value="EMR72109.1"/>
    <property type="molecule type" value="Genomic_DNA"/>
</dbReference>
<dbReference type="AlphaFoldDB" id="M7SZS8"/>
<name>M7SZS8_EUTLA</name>
<dbReference type="STRING" id="1287681.M7SZS8"/>
<gene>
    <name evidence="2" type="ORF">UCREL1_819</name>
</gene>
<dbReference type="Pfam" id="PF04525">
    <property type="entry name" value="LOR"/>
    <property type="match status" value="1"/>
</dbReference>
<evidence type="ECO:0000256" key="1">
    <source>
        <dbReference type="ARBA" id="ARBA00005437"/>
    </source>
</evidence>
<reference evidence="3" key="1">
    <citation type="journal article" date="2013" name="Genome Announc.">
        <title>Draft genome sequence of the grapevine dieback fungus Eutypa lata UCR-EL1.</title>
        <authorList>
            <person name="Blanco-Ulate B."/>
            <person name="Rolshausen P.E."/>
            <person name="Cantu D."/>
        </authorList>
    </citation>
    <scope>NUCLEOTIDE SEQUENCE [LARGE SCALE GENOMIC DNA]</scope>
    <source>
        <strain evidence="3">UCR-EL1</strain>
    </source>
</reference>
<dbReference type="Proteomes" id="UP000012174">
    <property type="component" value="Unassembled WGS sequence"/>
</dbReference>
<dbReference type="InterPro" id="IPR038595">
    <property type="entry name" value="LOR_sf"/>
</dbReference>
<keyword evidence="3" id="KW-1185">Reference proteome</keyword>
<dbReference type="InterPro" id="IPR025659">
    <property type="entry name" value="Tubby-like_C"/>
</dbReference>
<dbReference type="OrthoDB" id="97518at2759"/>
<comment type="similarity">
    <text evidence="1">Belongs to the LOR family.</text>
</comment>
<organism evidence="2 3">
    <name type="scientific">Eutypa lata (strain UCR-EL1)</name>
    <name type="common">Grapevine dieback disease fungus</name>
    <name type="synonym">Eutypa armeniacae</name>
    <dbReference type="NCBI Taxonomy" id="1287681"/>
    <lineage>
        <taxon>Eukaryota</taxon>
        <taxon>Fungi</taxon>
        <taxon>Dikarya</taxon>
        <taxon>Ascomycota</taxon>
        <taxon>Pezizomycotina</taxon>
        <taxon>Sordariomycetes</taxon>
        <taxon>Xylariomycetidae</taxon>
        <taxon>Xylariales</taxon>
        <taxon>Diatrypaceae</taxon>
        <taxon>Eutypa</taxon>
    </lineage>
</organism>
<dbReference type="HOGENOM" id="CLU_104294_0_0_1"/>
<dbReference type="InterPro" id="IPR007612">
    <property type="entry name" value="LOR"/>
</dbReference>
<accession>M7SZS8</accession>